<keyword evidence="1" id="KW-0472">Membrane</keyword>
<dbReference type="PANTHER" id="PTHR39165">
    <property type="entry name" value="IG HYPOTHETICAL 17883"/>
    <property type="match status" value="1"/>
</dbReference>
<sequence>MPGCPGPGAVVIWGVIKGFAGLGIALGTALVAFLLSVAVDYLAGILSAKRVGASNWAQLGAIVGMILGFLGLLPTLPVGGPLLGILFGTVLGAFLGEFLHRRELGLPIRLQQSLKVGVAIVVGTLVGNLLQGLLGLVALIVFLWTTLPTLQAGL</sequence>
<organism evidence="2 3">
    <name type="scientific">Halomicronema hongdechloris C2206</name>
    <dbReference type="NCBI Taxonomy" id="1641165"/>
    <lineage>
        <taxon>Bacteria</taxon>
        <taxon>Bacillati</taxon>
        <taxon>Cyanobacteriota</taxon>
        <taxon>Cyanophyceae</taxon>
        <taxon>Nodosilineales</taxon>
        <taxon>Nodosilineaceae</taxon>
        <taxon>Halomicronema</taxon>
    </lineage>
</organism>
<keyword evidence="3" id="KW-1185">Reference proteome</keyword>
<proteinExistence type="predicted"/>
<protein>
    <recommendedName>
        <fullName evidence="4">DUF456 domain-containing protein</fullName>
    </recommendedName>
</protein>
<feature type="transmembrane region" description="Helical" evidence="1">
    <location>
        <begin position="20"/>
        <end position="43"/>
    </location>
</feature>
<evidence type="ECO:0000313" key="2">
    <source>
        <dbReference type="EMBL" id="ASC73816.1"/>
    </source>
</evidence>
<dbReference type="Proteomes" id="UP000191901">
    <property type="component" value="Chromosome"/>
</dbReference>
<dbReference type="AlphaFoldDB" id="A0A1Z3HU54"/>
<dbReference type="STRING" id="1641165.XM38_01985"/>
<keyword evidence="1" id="KW-1133">Transmembrane helix</keyword>
<dbReference type="Pfam" id="PF04306">
    <property type="entry name" value="DUF456"/>
    <property type="match status" value="1"/>
</dbReference>
<feature type="transmembrane region" description="Helical" evidence="1">
    <location>
        <begin position="120"/>
        <end position="144"/>
    </location>
</feature>
<dbReference type="InterPro" id="IPR007403">
    <property type="entry name" value="DUF456"/>
</dbReference>
<feature type="transmembrane region" description="Helical" evidence="1">
    <location>
        <begin position="55"/>
        <end position="76"/>
    </location>
</feature>
<gene>
    <name evidence="2" type="ORF">XM38_047890</name>
</gene>
<evidence type="ECO:0000313" key="3">
    <source>
        <dbReference type="Proteomes" id="UP000191901"/>
    </source>
</evidence>
<name>A0A1Z3HU54_9CYAN</name>
<feature type="transmembrane region" description="Helical" evidence="1">
    <location>
        <begin position="82"/>
        <end position="99"/>
    </location>
</feature>
<dbReference type="KEGG" id="hhg:XM38_047890"/>
<dbReference type="EMBL" id="CP021983">
    <property type="protein sequence ID" value="ASC73816.1"/>
    <property type="molecule type" value="Genomic_DNA"/>
</dbReference>
<accession>A0A1Z3HU54</accession>
<evidence type="ECO:0008006" key="4">
    <source>
        <dbReference type="Google" id="ProtNLM"/>
    </source>
</evidence>
<evidence type="ECO:0000256" key="1">
    <source>
        <dbReference type="SAM" id="Phobius"/>
    </source>
</evidence>
<keyword evidence="1" id="KW-0812">Transmembrane</keyword>
<dbReference type="PANTHER" id="PTHR39165:SF1">
    <property type="entry name" value="DUF456 DOMAIN-CONTAINING PROTEIN"/>
    <property type="match status" value="1"/>
</dbReference>
<dbReference type="RefSeq" id="WP_088431159.1">
    <property type="nucleotide sequence ID" value="NZ_CP021983.2"/>
</dbReference>
<reference evidence="2 3" key="1">
    <citation type="journal article" date="2016" name="Biochim. Biophys. Acta">
        <title>Characterization of red-shifted phycobilisomes isolated from the chlorophyll f-containing cyanobacterium Halomicronema hongdechloris.</title>
        <authorList>
            <person name="Li Y."/>
            <person name="Lin Y."/>
            <person name="Garvey C.J."/>
            <person name="Birch D."/>
            <person name="Corkery R.W."/>
            <person name="Loughlin P.C."/>
            <person name="Scheer H."/>
            <person name="Willows R.D."/>
            <person name="Chen M."/>
        </authorList>
    </citation>
    <scope>NUCLEOTIDE SEQUENCE [LARGE SCALE GENOMIC DNA]</scope>
    <source>
        <strain evidence="2 3">C2206</strain>
    </source>
</reference>
<dbReference type="OrthoDB" id="428631at2"/>